<sequence>MRSSQFLDLMITGRNRSYISQAVTWYRHYLGIHVLTERISTFFECATMRKRVCSVKTVSLERVAAVTSRWSYCHRTDRYSVIMHKINAILNA</sequence>
<dbReference type="Proteomes" id="UP000054485">
    <property type="component" value="Unassembled WGS sequence"/>
</dbReference>
<dbReference type="AlphaFoldDB" id="A0A0D0ATX4"/>
<dbReference type="EMBL" id="KN835631">
    <property type="protein sequence ID" value="KIK35378.1"/>
    <property type="molecule type" value="Genomic_DNA"/>
</dbReference>
<name>A0A0D0ATX4_9AGAM</name>
<gene>
    <name evidence="1" type="ORF">CY34DRAFT_812221</name>
</gene>
<accession>A0A0D0ATX4</accession>
<dbReference type="HOGENOM" id="CLU_2414775_0_0_1"/>
<evidence type="ECO:0000313" key="2">
    <source>
        <dbReference type="Proteomes" id="UP000054485"/>
    </source>
</evidence>
<protein>
    <submittedName>
        <fullName evidence="1">Uncharacterized protein</fullName>
    </submittedName>
</protein>
<evidence type="ECO:0000313" key="1">
    <source>
        <dbReference type="EMBL" id="KIK35378.1"/>
    </source>
</evidence>
<reference evidence="1 2" key="1">
    <citation type="submission" date="2014-04" db="EMBL/GenBank/DDBJ databases">
        <authorList>
            <consortium name="DOE Joint Genome Institute"/>
            <person name="Kuo A."/>
            <person name="Ruytinx J."/>
            <person name="Rineau F."/>
            <person name="Colpaert J."/>
            <person name="Kohler A."/>
            <person name="Nagy L.G."/>
            <person name="Floudas D."/>
            <person name="Copeland A."/>
            <person name="Barry K.W."/>
            <person name="Cichocki N."/>
            <person name="Veneault-Fourrey C."/>
            <person name="LaButti K."/>
            <person name="Lindquist E.A."/>
            <person name="Lipzen A."/>
            <person name="Lundell T."/>
            <person name="Morin E."/>
            <person name="Murat C."/>
            <person name="Sun H."/>
            <person name="Tunlid A."/>
            <person name="Henrissat B."/>
            <person name="Grigoriev I.V."/>
            <person name="Hibbett D.S."/>
            <person name="Martin F."/>
            <person name="Nordberg H.P."/>
            <person name="Cantor M.N."/>
            <person name="Hua S.X."/>
        </authorList>
    </citation>
    <scope>NUCLEOTIDE SEQUENCE [LARGE SCALE GENOMIC DNA]</scope>
    <source>
        <strain evidence="1 2">UH-Slu-Lm8-n1</strain>
    </source>
</reference>
<proteinExistence type="predicted"/>
<reference evidence="2" key="2">
    <citation type="submission" date="2015-01" db="EMBL/GenBank/DDBJ databases">
        <title>Evolutionary Origins and Diversification of the Mycorrhizal Mutualists.</title>
        <authorList>
            <consortium name="DOE Joint Genome Institute"/>
            <consortium name="Mycorrhizal Genomics Consortium"/>
            <person name="Kohler A."/>
            <person name="Kuo A."/>
            <person name="Nagy L.G."/>
            <person name="Floudas D."/>
            <person name="Copeland A."/>
            <person name="Barry K.W."/>
            <person name="Cichocki N."/>
            <person name="Veneault-Fourrey C."/>
            <person name="LaButti K."/>
            <person name="Lindquist E.A."/>
            <person name="Lipzen A."/>
            <person name="Lundell T."/>
            <person name="Morin E."/>
            <person name="Murat C."/>
            <person name="Riley R."/>
            <person name="Ohm R."/>
            <person name="Sun H."/>
            <person name="Tunlid A."/>
            <person name="Henrissat B."/>
            <person name="Grigoriev I.V."/>
            <person name="Hibbett D.S."/>
            <person name="Martin F."/>
        </authorList>
    </citation>
    <scope>NUCLEOTIDE SEQUENCE [LARGE SCALE GENOMIC DNA]</scope>
    <source>
        <strain evidence="2">UH-Slu-Lm8-n1</strain>
    </source>
</reference>
<dbReference type="InParanoid" id="A0A0D0ATX4"/>
<keyword evidence="2" id="KW-1185">Reference proteome</keyword>
<organism evidence="1 2">
    <name type="scientific">Suillus luteus UH-Slu-Lm8-n1</name>
    <dbReference type="NCBI Taxonomy" id="930992"/>
    <lineage>
        <taxon>Eukaryota</taxon>
        <taxon>Fungi</taxon>
        <taxon>Dikarya</taxon>
        <taxon>Basidiomycota</taxon>
        <taxon>Agaricomycotina</taxon>
        <taxon>Agaricomycetes</taxon>
        <taxon>Agaricomycetidae</taxon>
        <taxon>Boletales</taxon>
        <taxon>Suillineae</taxon>
        <taxon>Suillaceae</taxon>
        <taxon>Suillus</taxon>
    </lineage>
</organism>